<feature type="region of interest" description="Disordered" evidence="1">
    <location>
        <begin position="114"/>
        <end position="133"/>
    </location>
</feature>
<organism evidence="2 3">
    <name type="scientific">Aplysia californica</name>
    <name type="common">California sea hare</name>
    <dbReference type="NCBI Taxonomy" id="6500"/>
    <lineage>
        <taxon>Eukaryota</taxon>
        <taxon>Metazoa</taxon>
        <taxon>Spiralia</taxon>
        <taxon>Lophotrochozoa</taxon>
        <taxon>Mollusca</taxon>
        <taxon>Gastropoda</taxon>
        <taxon>Heterobranchia</taxon>
        <taxon>Euthyneura</taxon>
        <taxon>Tectipleura</taxon>
        <taxon>Aplysiida</taxon>
        <taxon>Aplysioidea</taxon>
        <taxon>Aplysiidae</taxon>
        <taxon>Aplysia</taxon>
    </lineage>
</organism>
<keyword evidence="2" id="KW-1185">Reference proteome</keyword>
<dbReference type="InterPro" id="IPR018159">
    <property type="entry name" value="Spectrin/alpha-actinin"/>
</dbReference>
<evidence type="ECO:0000313" key="2">
    <source>
        <dbReference type="Proteomes" id="UP000694888"/>
    </source>
</evidence>
<dbReference type="RefSeq" id="XP_012943976.2">
    <property type="nucleotide sequence ID" value="XM_013088522.2"/>
</dbReference>
<reference evidence="3" key="1">
    <citation type="submission" date="2025-08" db="UniProtKB">
        <authorList>
            <consortium name="RefSeq"/>
        </authorList>
    </citation>
    <scope>IDENTIFICATION</scope>
</reference>
<proteinExistence type="predicted"/>
<sequence length="236" mass="27210">MGARESHKLQARLEEMNKRWLHLMEKSMEIRGRLESNVEQWSRLVKTLQSLVSWVSARQVDLQQQQPVGGDLASVQRQLVENQRLRQVLELKRPLVEQSLDAGKFYLKEEGEEISRYDSGGESADDSGSEPVLENDAPNLMRNIKRQVHVLNKKWTELNQSCLNWQIKLDEVAEVNAFSLPLSLSPFSSQSFQLKFPLQGEVDDVTDQANRLQENHVILSHHNVHRLEDFSQRCSA</sequence>
<accession>A0ABM1AAH2</accession>
<dbReference type="Proteomes" id="UP000694888">
    <property type="component" value="Unplaced"/>
</dbReference>
<dbReference type="Gene3D" id="1.20.58.60">
    <property type="match status" value="1"/>
</dbReference>
<dbReference type="SMART" id="SM00150">
    <property type="entry name" value="SPEC"/>
    <property type="match status" value="1"/>
</dbReference>
<protein>
    <submittedName>
        <fullName evidence="3">Dystrophin-like</fullName>
    </submittedName>
</protein>
<evidence type="ECO:0000313" key="3">
    <source>
        <dbReference type="RefSeq" id="XP_012943976.2"/>
    </source>
</evidence>
<dbReference type="SUPFAM" id="SSF46966">
    <property type="entry name" value="Spectrin repeat"/>
    <property type="match status" value="1"/>
</dbReference>
<evidence type="ECO:0000256" key="1">
    <source>
        <dbReference type="SAM" id="MobiDB-lite"/>
    </source>
</evidence>
<name>A0ABM1AAH2_APLCA</name>
<gene>
    <name evidence="3" type="primary">LOC101861769</name>
</gene>
<dbReference type="GeneID" id="101861769"/>